<evidence type="ECO:0000256" key="1">
    <source>
        <dbReference type="ARBA" id="ARBA00022679"/>
    </source>
</evidence>
<feature type="domain" description="Glycosyl transferase family 1" evidence="2">
    <location>
        <begin position="217"/>
        <end position="316"/>
    </location>
</feature>
<keyword evidence="3" id="KW-0328">Glycosyltransferase</keyword>
<comment type="caution">
    <text evidence="3">The sequence shown here is derived from an EMBL/GenBank/DDBJ whole genome shotgun (WGS) entry which is preliminary data.</text>
</comment>
<dbReference type="CDD" id="cd03801">
    <property type="entry name" value="GT4_PimA-like"/>
    <property type="match status" value="1"/>
</dbReference>
<name>A0ABV9P4H8_9FLAO</name>
<reference evidence="4" key="1">
    <citation type="journal article" date="2019" name="Int. J. Syst. Evol. Microbiol.">
        <title>The Global Catalogue of Microorganisms (GCM) 10K type strain sequencing project: providing services to taxonomists for standard genome sequencing and annotation.</title>
        <authorList>
            <consortium name="The Broad Institute Genomics Platform"/>
            <consortium name="The Broad Institute Genome Sequencing Center for Infectious Disease"/>
            <person name="Wu L."/>
            <person name="Ma J."/>
        </authorList>
    </citation>
    <scope>NUCLEOTIDE SEQUENCE [LARGE SCALE GENOMIC DNA]</scope>
    <source>
        <strain evidence="4">CCUG 50349</strain>
    </source>
</reference>
<proteinExistence type="predicted"/>
<keyword evidence="4" id="KW-1185">Reference proteome</keyword>
<dbReference type="EC" id="2.4.-.-" evidence="3"/>
<dbReference type="PANTHER" id="PTHR46401">
    <property type="entry name" value="GLYCOSYLTRANSFERASE WBBK-RELATED"/>
    <property type="match status" value="1"/>
</dbReference>
<dbReference type="GO" id="GO:0016757">
    <property type="term" value="F:glycosyltransferase activity"/>
    <property type="evidence" value="ECO:0007669"/>
    <property type="project" value="UniProtKB-KW"/>
</dbReference>
<gene>
    <name evidence="3" type="ORF">ACFO3U_05995</name>
</gene>
<dbReference type="EMBL" id="JBHSGW010000004">
    <property type="protein sequence ID" value="MFC4739541.1"/>
    <property type="molecule type" value="Genomic_DNA"/>
</dbReference>
<protein>
    <submittedName>
        <fullName evidence="3">Glycosyltransferase family 4 protein</fullName>
        <ecNumber evidence="3">2.4.-.-</ecNumber>
    </submittedName>
</protein>
<organism evidence="3 4">
    <name type="scientific">Flavobacterium ponti</name>
    <dbReference type="NCBI Taxonomy" id="665133"/>
    <lineage>
        <taxon>Bacteria</taxon>
        <taxon>Pseudomonadati</taxon>
        <taxon>Bacteroidota</taxon>
        <taxon>Flavobacteriia</taxon>
        <taxon>Flavobacteriales</taxon>
        <taxon>Flavobacteriaceae</taxon>
        <taxon>Flavobacterium</taxon>
    </lineage>
</organism>
<dbReference type="RefSeq" id="WP_379739191.1">
    <property type="nucleotide sequence ID" value="NZ_JBHSGW010000004.1"/>
</dbReference>
<dbReference type="PANTHER" id="PTHR46401:SF2">
    <property type="entry name" value="GLYCOSYLTRANSFERASE WBBK-RELATED"/>
    <property type="match status" value="1"/>
</dbReference>
<evidence type="ECO:0000259" key="2">
    <source>
        <dbReference type="Pfam" id="PF00534"/>
    </source>
</evidence>
<dbReference type="Gene3D" id="3.40.50.2000">
    <property type="entry name" value="Glycogen Phosphorylase B"/>
    <property type="match status" value="2"/>
</dbReference>
<sequence length="336" mass="38572">MSNIIIHHRSKHHAQNSGYGQLADYLEGEKLPYLTSKFPYRIAKAMANLVSNEYGNYDTMSVIKDYELCKRILKNNEKGIVHYLNGERDIRYGIKLNKIYNNYKFIATFHKPPEILQKTFNPKIFKKLDGAIAVGENQVDFLKNWLNTENVVYIPHGIDTDFFVPNLAIKESKTILFVGQHMRDFDTFNFVIPKLVNLVPDLKVNVVLRKDFTNKIQYNPCITVYSGIDDLQLRTLYQKSTLLFLPLLNSTACNSILEAMACGLPIVTTDVGGNRVYVRKSFGVLAQNKDNDLLIEETINIIKNNSVSELMSQNARLSSLDYDWKLIANKVHSFYK</sequence>
<dbReference type="Proteomes" id="UP001595885">
    <property type="component" value="Unassembled WGS sequence"/>
</dbReference>
<dbReference type="Pfam" id="PF00534">
    <property type="entry name" value="Glycos_transf_1"/>
    <property type="match status" value="1"/>
</dbReference>
<accession>A0ABV9P4H8</accession>
<keyword evidence="1 3" id="KW-0808">Transferase</keyword>
<dbReference type="SUPFAM" id="SSF53756">
    <property type="entry name" value="UDP-Glycosyltransferase/glycogen phosphorylase"/>
    <property type="match status" value="1"/>
</dbReference>
<evidence type="ECO:0000313" key="3">
    <source>
        <dbReference type="EMBL" id="MFC4739541.1"/>
    </source>
</evidence>
<evidence type="ECO:0000313" key="4">
    <source>
        <dbReference type="Proteomes" id="UP001595885"/>
    </source>
</evidence>
<dbReference type="InterPro" id="IPR001296">
    <property type="entry name" value="Glyco_trans_1"/>
</dbReference>